<accession>A0A0D6B8K7</accession>
<dbReference type="Pfam" id="PF01418">
    <property type="entry name" value="HTH_6"/>
    <property type="match status" value="1"/>
</dbReference>
<evidence type="ECO:0000313" key="8">
    <source>
        <dbReference type="Proteomes" id="UP000064912"/>
    </source>
</evidence>
<sequence>MEETVSQRDGRGAQAMTTDGEDPAPAVDFDSLREAIADAHGDLSKRLKLIADFVLRDPSSVAFRTAATLAEEIGVAPSAIVRFAQHFGYSGFSEMQAVFRAQLQASSTPYQQRIRDLAKSGAARDTAEMTDRFVEAGIASLRALRQGAPVERVEAAARMLAEARIVHVMAHKRTFTAATYLAYNLSRLEVPTNLLDGSGGTLDQQMAMVSPEDTFVAFSFNPSAEETVRTFERARATGARTIAITDLARAPFIHADCWFQLSEASVDGFRSLNATISLALILAIRAGTLCAELRSDNED</sequence>
<feature type="region of interest" description="Disordered" evidence="4">
    <location>
        <begin position="1"/>
        <end position="25"/>
    </location>
</feature>
<dbReference type="CDD" id="cd05013">
    <property type="entry name" value="SIS_RpiR"/>
    <property type="match status" value="1"/>
</dbReference>
<dbReference type="Pfam" id="PF01380">
    <property type="entry name" value="SIS"/>
    <property type="match status" value="1"/>
</dbReference>
<organism evidence="7 8">
    <name type="scientific">Rhodovulum sulfidophilum</name>
    <name type="common">Rhodobacter sulfidophilus</name>
    <dbReference type="NCBI Taxonomy" id="35806"/>
    <lineage>
        <taxon>Bacteria</taxon>
        <taxon>Pseudomonadati</taxon>
        <taxon>Pseudomonadota</taxon>
        <taxon>Alphaproteobacteria</taxon>
        <taxon>Rhodobacterales</taxon>
        <taxon>Paracoccaceae</taxon>
        <taxon>Rhodovulum</taxon>
    </lineage>
</organism>
<dbReference type="PATRIC" id="fig|35806.4.peg.4419"/>
<dbReference type="AlphaFoldDB" id="A0A0D6B8K7"/>
<feature type="compositionally biased region" description="Basic and acidic residues" evidence="4">
    <location>
        <begin position="1"/>
        <end position="11"/>
    </location>
</feature>
<dbReference type="PANTHER" id="PTHR30514:SF20">
    <property type="entry name" value="TRANSCRIPTIONAL REGULATOR"/>
    <property type="match status" value="1"/>
</dbReference>
<proteinExistence type="predicted"/>
<dbReference type="eggNOG" id="COG1737">
    <property type="taxonomic scope" value="Bacteria"/>
</dbReference>
<dbReference type="InterPro" id="IPR035472">
    <property type="entry name" value="RpiR-like_SIS"/>
</dbReference>
<dbReference type="Proteomes" id="UP000064912">
    <property type="component" value="Chromosome"/>
</dbReference>
<evidence type="ECO:0000313" key="7">
    <source>
        <dbReference type="EMBL" id="BAQ71433.1"/>
    </source>
</evidence>
<evidence type="ECO:0000256" key="2">
    <source>
        <dbReference type="ARBA" id="ARBA00023125"/>
    </source>
</evidence>
<feature type="domain" description="SIS" evidence="6">
    <location>
        <begin position="156"/>
        <end position="299"/>
    </location>
</feature>
<dbReference type="GO" id="GO:0097367">
    <property type="term" value="F:carbohydrate derivative binding"/>
    <property type="evidence" value="ECO:0007669"/>
    <property type="project" value="InterPro"/>
</dbReference>
<keyword evidence="2" id="KW-0238">DNA-binding</keyword>
<evidence type="ECO:0000256" key="1">
    <source>
        <dbReference type="ARBA" id="ARBA00023015"/>
    </source>
</evidence>
<keyword evidence="1" id="KW-0805">Transcription regulation</keyword>
<reference evidence="7 8" key="1">
    <citation type="submission" date="2015-02" db="EMBL/GenBank/DDBJ databases">
        <title>Genome sequene of Rhodovulum sulfidophilum DSM 2351.</title>
        <authorList>
            <person name="Nagao N."/>
        </authorList>
    </citation>
    <scope>NUCLEOTIDE SEQUENCE [LARGE SCALE GENOMIC DNA]</scope>
    <source>
        <strain evidence="7 8">DSM 2351</strain>
    </source>
</reference>
<protein>
    <submittedName>
        <fullName evidence="7">Transcriptional regulator</fullName>
    </submittedName>
</protein>
<dbReference type="Gene3D" id="1.10.10.10">
    <property type="entry name" value="Winged helix-like DNA-binding domain superfamily/Winged helix DNA-binding domain"/>
    <property type="match status" value="1"/>
</dbReference>
<evidence type="ECO:0000256" key="4">
    <source>
        <dbReference type="SAM" id="MobiDB-lite"/>
    </source>
</evidence>
<dbReference type="InterPro" id="IPR036388">
    <property type="entry name" value="WH-like_DNA-bd_sf"/>
</dbReference>
<dbReference type="PROSITE" id="PS51464">
    <property type="entry name" value="SIS"/>
    <property type="match status" value="1"/>
</dbReference>
<dbReference type="InterPro" id="IPR001347">
    <property type="entry name" value="SIS_dom"/>
</dbReference>
<dbReference type="InterPro" id="IPR046348">
    <property type="entry name" value="SIS_dom_sf"/>
</dbReference>
<dbReference type="InterPro" id="IPR047640">
    <property type="entry name" value="RpiR-like"/>
</dbReference>
<dbReference type="PANTHER" id="PTHR30514">
    <property type="entry name" value="GLUCOKINASE"/>
    <property type="match status" value="1"/>
</dbReference>
<evidence type="ECO:0000256" key="3">
    <source>
        <dbReference type="ARBA" id="ARBA00023163"/>
    </source>
</evidence>
<dbReference type="Gene3D" id="3.40.50.10490">
    <property type="entry name" value="Glucose-6-phosphate isomerase like protein, domain 1"/>
    <property type="match status" value="1"/>
</dbReference>
<evidence type="ECO:0000259" key="6">
    <source>
        <dbReference type="PROSITE" id="PS51464"/>
    </source>
</evidence>
<dbReference type="GO" id="GO:0003700">
    <property type="term" value="F:DNA-binding transcription factor activity"/>
    <property type="evidence" value="ECO:0007669"/>
    <property type="project" value="InterPro"/>
</dbReference>
<dbReference type="InterPro" id="IPR009057">
    <property type="entry name" value="Homeodomain-like_sf"/>
</dbReference>
<feature type="domain" description="HTH rpiR-type" evidence="5">
    <location>
        <begin position="30"/>
        <end position="106"/>
    </location>
</feature>
<name>A0A0D6B8K7_RHOSU</name>
<dbReference type="PROSITE" id="PS51071">
    <property type="entry name" value="HTH_RPIR"/>
    <property type="match status" value="1"/>
</dbReference>
<dbReference type="KEGG" id="rsu:NHU_04320"/>
<dbReference type="GO" id="GO:1901135">
    <property type="term" value="P:carbohydrate derivative metabolic process"/>
    <property type="evidence" value="ECO:0007669"/>
    <property type="project" value="InterPro"/>
</dbReference>
<keyword evidence="3" id="KW-0804">Transcription</keyword>
<evidence type="ECO:0000259" key="5">
    <source>
        <dbReference type="PROSITE" id="PS51071"/>
    </source>
</evidence>
<dbReference type="InterPro" id="IPR000281">
    <property type="entry name" value="HTH_RpiR"/>
</dbReference>
<dbReference type="GO" id="GO:0003677">
    <property type="term" value="F:DNA binding"/>
    <property type="evidence" value="ECO:0007669"/>
    <property type="project" value="UniProtKB-KW"/>
</dbReference>
<gene>
    <name evidence="7" type="ORF">NHU_04320</name>
</gene>
<dbReference type="EMBL" id="AP014800">
    <property type="protein sequence ID" value="BAQ71433.1"/>
    <property type="molecule type" value="Genomic_DNA"/>
</dbReference>
<dbReference type="SUPFAM" id="SSF53697">
    <property type="entry name" value="SIS domain"/>
    <property type="match status" value="1"/>
</dbReference>
<dbReference type="SUPFAM" id="SSF46689">
    <property type="entry name" value="Homeodomain-like"/>
    <property type="match status" value="1"/>
</dbReference>